<dbReference type="KEGG" id="scu:SCE1572_35040"/>
<evidence type="ECO:0000313" key="3">
    <source>
        <dbReference type="Proteomes" id="UP000014803"/>
    </source>
</evidence>
<evidence type="ECO:0000313" key="2">
    <source>
        <dbReference type="EMBL" id="AGP39244.1"/>
    </source>
</evidence>
<organism evidence="2 3">
    <name type="scientific">Sorangium cellulosum So0157-2</name>
    <dbReference type="NCBI Taxonomy" id="1254432"/>
    <lineage>
        <taxon>Bacteria</taxon>
        <taxon>Pseudomonadati</taxon>
        <taxon>Myxococcota</taxon>
        <taxon>Polyangia</taxon>
        <taxon>Polyangiales</taxon>
        <taxon>Polyangiaceae</taxon>
        <taxon>Sorangium</taxon>
    </lineage>
</organism>
<dbReference type="EMBL" id="CP003969">
    <property type="protein sequence ID" value="AGP39244.1"/>
    <property type="molecule type" value="Genomic_DNA"/>
</dbReference>
<accession>S4Y364</accession>
<protein>
    <submittedName>
        <fullName evidence="2">Uncharacterized protein</fullName>
    </submittedName>
</protein>
<evidence type="ECO:0000256" key="1">
    <source>
        <dbReference type="SAM" id="MobiDB-lite"/>
    </source>
</evidence>
<proteinExistence type="predicted"/>
<dbReference type="STRING" id="1254432.SCE1572_35040"/>
<sequence length="42" mass="4506">MLRPRRPSEPEERSGARREGGPGAAVARAAPGVYPSLEGFNR</sequence>
<dbReference type="HOGENOM" id="CLU_3257966_0_0_7"/>
<gene>
    <name evidence="2" type="ORF">SCE1572_35040</name>
</gene>
<dbReference type="AlphaFoldDB" id="S4Y364"/>
<reference evidence="2 3" key="1">
    <citation type="journal article" date="2013" name="Sci. Rep.">
        <title>Extraordinary expansion of a Sorangium cellulosum genome from an alkaline milieu.</title>
        <authorList>
            <person name="Han K."/>
            <person name="Li Z.F."/>
            <person name="Peng R."/>
            <person name="Zhu L.P."/>
            <person name="Zhou T."/>
            <person name="Wang L.G."/>
            <person name="Li S.G."/>
            <person name="Zhang X.B."/>
            <person name="Hu W."/>
            <person name="Wu Z.H."/>
            <person name="Qin N."/>
            <person name="Li Y.Z."/>
        </authorList>
    </citation>
    <scope>NUCLEOTIDE SEQUENCE [LARGE SCALE GENOMIC DNA]</scope>
    <source>
        <strain evidence="2 3">So0157-2</strain>
    </source>
</reference>
<dbReference type="Proteomes" id="UP000014803">
    <property type="component" value="Chromosome"/>
</dbReference>
<dbReference type="PATRIC" id="fig|1254432.3.peg.7941"/>
<name>S4Y364_SORCE</name>
<feature type="compositionally biased region" description="Basic and acidic residues" evidence="1">
    <location>
        <begin position="1"/>
        <end position="20"/>
    </location>
</feature>
<feature type="compositionally biased region" description="Low complexity" evidence="1">
    <location>
        <begin position="24"/>
        <end position="33"/>
    </location>
</feature>
<feature type="region of interest" description="Disordered" evidence="1">
    <location>
        <begin position="1"/>
        <end position="42"/>
    </location>
</feature>